<dbReference type="Proteomes" id="UP000001937">
    <property type="component" value="Chromosome"/>
</dbReference>
<dbReference type="CDD" id="cd04301">
    <property type="entry name" value="NAT_SF"/>
    <property type="match status" value="1"/>
</dbReference>
<feature type="region of interest" description="Disordered" evidence="3">
    <location>
        <begin position="1"/>
        <end position="20"/>
    </location>
</feature>
<dbReference type="PROSITE" id="PS51186">
    <property type="entry name" value="GNAT"/>
    <property type="match status" value="1"/>
</dbReference>
<dbReference type="eggNOG" id="COG0456">
    <property type="taxonomic scope" value="Bacteria"/>
</dbReference>
<dbReference type="PhylomeDB" id="Q2J9R2"/>
<dbReference type="EMBL" id="CP000249">
    <property type="protein sequence ID" value="ABD11980.1"/>
    <property type="molecule type" value="Genomic_DNA"/>
</dbReference>
<keyword evidence="6" id="KW-1185">Reference proteome</keyword>
<proteinExistence type="predicted"/>
<dbReference type="InterPro" id="IPR050832">
    <property type="entry name" value="Bact_Acetyltransf"/>
</dbReference>
<dbReference type="STRING" id="106370.Francci3_2618"/>
<dbReference type="SUPFAM" id="SSF55729">
    <property type="entry name" value="Acyl-CoA N-acyltransferases (Nat)"/>
    <property type="match status" value="1"/>
</dbReference>
<dbReference type="InterPro" id="IPR016181">
    <property type="entry name" value="Acyl_CoA_acyltransferase"/>
</dbReference>
<keyword evidence="1" id="KW-0808">Transferase</keyword>
<sequence length="221" mass="24223">MLAGQPEAVRSAMEKTGGGNGRRRLALLKRAMTTTPRIQQYQGDRRELRPLFELAEDSASQLDAYLHLGHVLVALLDDRIVGHLQFVPTGHPQTVEIKNMAVLKPHQGHGIGRALIESLVELLAGAPVTALLVATAAADIDNLRFYQRRGFRFRSVERDAFTAATGYPGCVVIDGIELRDRVWLDLALPATGPRVENRDLLLASRPGLFEAEHCLPHTGLG</sequence>
<gene>
    <name evidence="5" type="ordered locus">Francci3_2618</name>
</gene>
<protein>
    <submittedName>
        <fullName evidence="5">GCN5-related N-acetyltransferase</fullName>
    </submittedName>
</protein>
<dbReference type="HOGENOM" id="CLU_108859_1_0_11"/>
<feature type="domain" description="N-acetyltransferase" evidence="4">
    <location>
        <begin position="36"/>
        <end position="179"/>
    </location>
</feature>
<dbReference type="KEGG" id="fra:Francci3_2618"/>
<dbReference type="PANTHER" id="PTHR43877">
    <property type="entry name" value="AMINOALKYLPHOSPHONATE N-ACETYLTRANSFERASE-RELATED-RELATED"/>
    <property type="match status" value="1"/>
</dbReference>
<evidence type="ECO:0000259" key="4">
    <source>
        <dbReference type="PROSITE" id="PS51186"/>
    </source>
</evidence>
<evidence type="ECO:0000256" key="2">
    <source>
        <dbReference type="ARBA" id="ARBA00023315"/>
    </source>
</evidence>
<dbReference type="InterPro" id="IPR000182">
    <property type="entry name" value="GNAT_dom"/>
</dbReference>
<dbReference type="Gene3D" id="3.40.630.30">
    <property type="match status" value="1"/>
</dbReference>
<keyword evidence="2" id="KW-0012">Acyltransferase</keyword>
<evidence type="ECO:0000256" key="3">
    <source>
        <dbReference type="SAM" id="MobiDB-lite"/>
    </source>
</evidence>
<dbReference type="GO" id="GO:0016747">
    <property type="term" value="F:acyltransferase activity, transferring groups other than amino-acyl groups"/>
    <property type="evidence" value="ECO:0007669"/>
    <property type="project" value="InterPro"/>
</dbReference>
<accession>Q2J9R2</accession>
<name>Q2J9R2_FRACC</name>
<dbReference type="OrthoDB" id="8018325at2"/>
<dbReference type="Pfam" id="PF00583">
    <property type="entry name" value="Acetyltransf_1"/>
    <property type="match status" value="1"/>
</dbReference>
<reference evidence="5 6" key="1">
    <citation type="journal article" date="2007" name="Genome Res.">
        <title>Genome characteristics of facultatively symbiotic Frankia sp. strains reflect host range and host plant biogeography.</title>
        <authorList>
            <person name="Normand P."/>
            <person name="Lapierre P."/>
            <person name="Tisa L.S."/>
            <person name="Gogarten J.P."/>
            <person name="Alloisio N."/>
            <person name="Bagnarol E."/>
            <person name="Bassi C.A."/>
            <person name="Berry A.M."/>
            <person name="Bickhart D.M."/>
            <person name="Choisne N."/>
            <person name="Couloux A."/>
            <person name="Cournoyer B."/>
            <person name="Cruveiller S."/>
            <person name="Daubin V."/>
            <person name="Demange N."/>
            <person name="Francino M.P."/>
            <person name="Goltsman E."/>
            <person name="Huang Y."/>
            <person name="Kopp O.R."/>
            <person name="Labarre L."/>
            <person name="Lapidus A."/>
            <person name="Lavire C."/>
            <person name="Marechal J."/>
            <person name="Martinez M."/>
            <person name="Mastronunzio J.E."/>
            <person name="Mullin B.C."/>
            <person name="Niemann J."/>
            <person name="Pujic P."/>
            <person name="Rawnsley T."/>
            <person name="Rouy Z."/>
            <person name="Schenowitz C."/>
            <person name="Sellstedt A."/>
            <person name="Tavares F."/>
            <person name="Tomkins J.P."/>
            <person name="Vallenet D."/>
            <person name="Valverde C."/>
            <person name="Wall L.G."/>
            <person name="Wang Y."/>
            <person name="Medigue C."/>
            <person name="Benson D.R."/>
        </authorList>
    </citation>
    <scope>NUCLEOTIDE SEQUENCE [LARGE SCALE GENOMIC DNA]</scope>
    <source>
        <strain evidence="6">DSM 45818 / CECT 9043 / CcI3</strain>
    </source>
</reference>
<evidence type="ECO:0000313" key="6">
    <source>
        <dbReference type="Proteomes" id="UP000001937"/>
    </source>
</evidence>
<dbReference type="AlphaFoldDB" id="Q2J9R2"/>
<evidence type="ECO:0000256" key="1">
    <source>
        <dbReference type="ARBA" id="ARBA00022679"/>
    </source>
</evidence>
<evidence type="ECO:0000313" key="5">
    <source>
        <dbReference type="EMBL" id="ABD11980.1"/>
    </source>
</evidence>
<organism evidence="5 6">
    <name type="scientific">Frankia casuarinae (strain DSM 45818 / CECT 9043 / HFP020203 / CcI3)</name>
    <dbReference type="NCBI Taxonomy" id="106370"/>
    <lineage>
        <taxon>Bacteria</taxon>
        <taxon>Bacillati</taxon>
        <taxon>Actinomycetota</taxon>
        <taxon>Actinomycetes</taxon>
        <taxon>Frankiales</taxon>
        <taxon>Frankiaceae</taxon>
        <taxon>Frankia</taxon>
    </lineage>
</organism>